<evidence type="ECO:0000313" key="2">
    <source>
        <dbReference type="EMBL" id="GJS53198.1"/>
    </source>
</evidence>
<evidence type="ECO:0000313" key="3">
    <source>
        <dbReference type="Proteomes" id="UP001151760"/>
    </source>
</evidence>
<proteinExistence type="predicted"/>
<gene>
    <name evidence="2" type="ORF">Tco_0626560</name>
</gene>
<feature type="region of interest" description="Disordered" evidence="1">
    <location>
        <begin position="1"/>
        <end position="39"/>
    </location>
</feature>
<organism evidence="2 3">
    <name type="scientific">Tanacetum coccineum</name>
    <dbReference type="NCBI Taxonomy" id="301880"/>
    <lineage>
        <taxon>Eukaryota</taxon>
        <taxon>Viridiplantae</taxon>
        <taxon>Streptophyta</taxon>
        <taxon>Embryophyta</taxon>
        <taxon>Tracheophyta</taxon>
        <taxon>Spermatophyta</taxon>
        <taxon>Magnoliopsida</taxon>
        <taxon>eudicotyledons</taxon>
        <taxon>Gunneridae</taxon>
        <taxon>Pentapetalae</taxon>
        <taxon>asterids</taxon>
        <taxon>campanulids</taxon>
        <taxon>Asterales</taxon>
        <taxon>Asteraceae</taxon>
        <taxon>Asteroideae</taxon>
        <taxon>Anthemideae</taxon>
        <taxon>Anthemidinae</taxon>
        <taxon>Tanacetum</taxon>
    </lineage>
</organism>
<evidence type="ECO:0008006" key="4">
    <source>
        <dbReference type="Google" id="ProtNLM"/>
    </source>
</evidence>
<keyword evidence="3" id="KW-1185">Reference proteome</keyword>
<dbReference type="EMBL" id="BQNB010008709">
    <property type="protein sequence ID" value="GJS53198.1"/>
    <property type="molecule type" value="Genomic_DNA"/>
</dbReference>
<accession>A0ABQ4WK64</accession>
<sequence length="155" mass="17675">MRTRSSSNLVGNSSSNPTTSNPKRRNRRRSNQRVEPFALEESPVVTMADQRTMAELLRAPTEGYAEAIVVPPILAEHFELKHSLINMMTSDQFFGLEKDNPHDHIRWFNKITSTIKYKDVPNSAIKLMLFPFSLAGAARLWLEKEPLVGNYVFLT</sequence>
<dbReference type="Proteomes" id="UP001151760">
    <property type="component" value="Unassembled WGS sequence"/>
</dbReference>
<reference evidence="2" key="1">
    <citation type="journal article" date="2022" name="Int. J. Mol. Sci.">
        <title>Draft Genome of Tanacetum Coccineum: Genomic Comparison of Closely Related Tanacetum-Family Plants.</title>
        <authorList>
            <person name="Yamashiro T."/>
            <person name="Shiraishi A."/>
            <person name="Nakayama K."/>
            <person name="Satake H."/>
        </authorList>
    </citation>
    <scope>NUCLEOTIDE SEQUENCE</scope>
</reference>
<feature type="compositionally biased region" description="Low complexity" evidence="1">
    <location>
        <begin position="1"/>
        <end position="21"/>
    </location>
</feature>
<comment type="caution">
    <text evidence="2">The sequence shown here is derived from an EMBL/GenBank/DDBJ whole genome shotgun (WGS) entry which is preliminary data.</text>
</comment>
<evidence type="ECO:0000256" key="1">
    <source>
        <dbReference type="SAM" id="MobiDB-lite"/>
    </source>
</evidence>
<protein>
    <recommendedName>
        <fullName evidence="4">Reverse transcriptase domain-containing protein</fullName>
    </recommendedName>
</protein>
<reference evidence="2" key="2">
    <citation type="submission" date="2022-01" db="EMBL/GenBank/DDBJ databases">
        <authorList>
            <person name="Yamashiro T."/>
            <person name="Shiraishi A."/>
            <person name="Satake H."/>
            <person name="Nakayama K."/>
        </authorList>
    </citation>
    <scope>NUCLEOTIDE SEQUENCE</scope>
</reference>
<name>A0ABQ4WK64_9ASTR</name>
<feature type="compositionally biased region" description="Basic residues" evidence="1">
    <location>
        <begin position="22"/>
        <end position="31"/>
    </location>
</feature>